<dbReference type="PROSITE" id="PS01096">
    <property type="entry name" value="PPIC_PPIASE_1"/>
    <property type="match status" value="1"/>
</dbReference>
<dbReference type="SUPFAM" id="SSF109998">
    <property type="entry name" value="Triger factor/SurA peptide-binding domain-like"/>
    <property type="match status" value="1"/>
</dbReference>
<dbReference type="AlphaFoldDB" id="A0A3E2NLC9"/>
<keyword evidence="2 5" id="KW-0413">Isomerase</keyword>
<dbReference type="RefSeq" id="WP_117384598.1">
    <property type="nucleotide sequence ID" value="NZ_QWDE01000004.1"/>
</dbReference>
<accession>A0A3E2NLC9</accession>
<dbReference type="InterPro" id="IPR050280">
    <property type="entry name" value="OMP_Chaperone_SurA"/>
</dbReference>
<feature type="domain" description="PpiC" evidence="4">
    <location>
        <begin position="188"/>
        <end position="288"/>
    </location>
</feature>
<proteinExistence type="predicted"/>
<sequence length="476" mass="53633">MRKLGVFILNIFLILSVAQAQTDSTAKAKADTAAQPTGPVRTLDKIAGIVGGSVILQSDIELQYAQYLVSGQQPDPRVKCQLLQIQLTQKLLAQQAVIDSVQVKDDEVDADVERRMRSFIQRAGGQEKLESFLGRSIIQYKDEIRPDIKESMVAQRMRQKITEKVNTTPQDVRRYFEAIPKDSLPTFNKEVEVGEIVFNPKLTKDEKQLYKEKAEELRQRAKKGEDFGALARLYSQDPGSAPEGGDLGFNDRNGYVKEFSAVAFKMKAGDISPVFESDFGFHFLQVIERRGEQIHVRHILITPNVTAESLVRAKASADSLYNVMKSNKAIDFSTAAAIYSDDKETKYNGGMMLNAENVQTRSTYIPTDKLDPQVALVVDTLKVGTFSQPVLYSDPQTNKKSYKILYLKSVTDAHKANFDQDFAKLKEMATEDKLSKTVSEWFEKRRKQTFIKIDPEYQTCGVLKNWLTPTTTAQVK</sequence>
<keyword evidence="1 3" id="KW-0732">Signal</keyword>
<feature type="domain" description="PpiC" evidence="4">
    <location>
        <begin position="291"/>
        <end position="390"/>
    </location>
</feature>
<dbReference type="PROSITE" id="PS50198">
    <property type="entry name" value="PPIC_PPIASE_2"/>
    <property type="match status" value="2"/>
</dbReference>
<dbReference type="Pfam" id="PF00639">
    <property type="entry name" value="Rotamase"/>
    <property type="match status" value="2"/>
</dbReference>
<evidence type="ECO:0000256" key="1">
    <source>
        <dbReference type="ARBA" id="ARBA00022729"/>
    </source>
</evidence>
<dbReference type="Gene3D" id="3.10.50.40">
    <property type="match status" value="2"/>
</dbReference>
<organism evidence="5 6">
    <name type="scientific">Mucilaginibacter terrenus</name>
    <dbReference type="NCBI Taxonomy" id="2482727"/>
    <lineage>
        <taxon>Bacteria</taxon>
        <taxon>Pseudomonadati</taxon>
        <taxon>Bacteroidota</taxon>
        <taxon>Sphingobacteriia</taxon>
        <taxon>Sphingobacteriales</taxon>
        <taxon>Sphingobacteriaceae</taxon>
        <taxon>Mucilaginibacter</taxon>
    </lineage>
</organism>
<dbReference type="OrthoDB" id="14196at2"/>
<keyword evidence="6" id="KW-1185">Reference proteome</keyword>
<comment type="caution">
    <text evidence="5">The sequence shown here is derived from an EMBL/GenBank/DDBJ whole genome shotgun (WGS) entry which is preliminary data.</text>
</comment>
<evidence type="ECO:0000313" key="6">
    <source>
        <dbReference type="Proteomes" id="UP000260823"/>
    </source>
</evidence>
<keyword evidence="2" id="KW-0697">Rotamase</keyword>
<dbReference type="InterPro" id="IPR046357">
    <property type="entry name" value="PPIase_dom_sf"/>
</dbReference>
<dbReference type="PANTHER" id="PTHR47637">
    <property type="entry name" value="CHAPERONE SURA"/>
    <property type="match status" value="1"/>
</dbReference>
<evidence type="ECO:0000313" key="5">
    <source>
        <dbReference type="EMBL" id="RFZ81778.1"/>
    </source>
</evidence>
<dbReference type="PANTHER" id="PTHR47637:SF1">
    <property type="entry name" value="CHAPERONE SURA"/>
    <property type="match status" value="1"/>
</dbReference>
<dbReference type="Proteomes" id="UP000260823">
    <property type="component" value="Unassembled WGS sequence"/>
</dbReference>
<feature type="signal peptide" evidence="3">
    <location>
        <begin position="1"/>
        <end position="20"/>
    </location>
</feature>
<dbReference type="EMBL" id="QWDE01000004">
    <property type="protein sequence ID" value="RFZ81778.1"/>
    <property type="molecule type" value="Genomic_DNA"/>
</dbReference>
<evidence type="ECO:0000256" key="2">
    <source>
        <dbReference type="PROSITE-ProRule" id="PRU00278"/>
    </source>
</evidence>
<evidence type="ECO:0000259" key="4">
    <source>
        <dbReference type="PROSITE" id="PS50198"/>
    </source>
</evidence>
<dbReference type="SUPFAM" id="SSF54534">
    <property type="entry name" value="FKBP-like"/>
    <property type="match status" value="2"/>
</dbReference>
<dbReference type="GO" id="GO:0003755">
    <property type="term" value="F:peptidyl-prolyl cis-trans isomerase activity"/>
    <property type="evidence" value="ECO:0007669"/>
    <property type="project" value="UniProtKB-KW"/>
</dbReference>
<dbReference type="InterPro" id="IPR000297">
    <property type="entry name" value="PPIase_PpiC"/>
</dbReference>
<evidence type="ECO:0000256" key="3">
    <source>
        <dbReference type="SAM" id="SignalP"/>
    </source>
</evidence>
<gene>
    <name evidence="5" type="ORF">DYU05_18325</name>
</gene>
<dbReference type="Gene3D" id="1.10.4030.10">
    <property type="entry name" value="Porin chaperone SurA, peptide-binding domain"/>
    <property type="match status" value="1"/>
</dbReference>
<dbReference type="InterPro" id="IPR027304">
    <property type="entry name" value="Trigger_fact/SurA_dom_sf"/>
</dbReference>
<reference evidence="5 6" key="1">
    <citation type="submission" date="2018-08" db="EMBL/GenBank/DDBJ databases">
        <title>Mucilaginibacter terrae sp. nov., isolated from manganese diggings.</title>
        <authorList>
            <person name="Huang Y."/>
            <person name="Zhou Z."/>
        </authorList>
    </citation>
    <scope>NUCLEOTIDE SEQUENCE [LARGE SCALE GENOMIC DNA]</scope>
    <source>
        <strain evidence="5 6">ZH6</strain>
    </source>
</reference>
<feature type="chain" id="PRO_5017792874" evidence="3">
    <location>
        <begin position="21"/>
        <end position="476"/>
    </location>
</feature>
<dbReference type="InterPro" id="IPR023058">
    <property type="entry name" value="PPIase_PpiC_CS"/>
</dbReference>
<protein>
    <submittedName>
        <fullName evidence="5">Peptidylprolyl isomerase</fullName>
    </submittedName>
</protein>
<name>A0A3E2NLC9_9SPHI</name>